<dbReference type="PANTHER" id="PTHR46889">
    <property type="entry name" value="TRANSPOSASE INSF FOR INSERTION SEQUENCE IS3B-RELATED"/>
    <property type="match status" value="1"/>
</dbReference>
<dbReference type="Pfam" id="PF13276">
    <property type="entry name" value="HTH_21"/>
    <property type="match status" value="1"/>
</dbReference>
<dbReference type="InterPro" id="IPR050900">
    <property type="entry name" value="Transposase_IS3/IS150/IS904"/>
</dbReference>
<name>A0A1J5I9H1_9BACT</name>
<reference evidence="2 3" key="1">
    <citation type="journal article" date="2016" name="Environ. Microbiol.">
        <title>Genomic resolution of a cold subsurface aquifer community provides metabolic insights for novel microbes adapted to high CO concentrations.</title>
        <authorList>
            <person name="Probst A.J."/>
            <person name="Castelle C.J."/>
            <person name="Singh A."/>
            <person name="Brown C.T."/>
            <person name="Anantharaman K."/>
            <person name="Sharon I."/>
            <person name="Hug L.A."/>
            <person name="Burstein D."/>
            <person name="Emerson J.B."/>
            <person name="Thomas B.C."/>
            <person name="Banfield J.F."/>
        </authorList>
    </citation>
    <scope>NUCLEOTIDE SEQUENCE [LARGE SCALE GENOMIC DNA]</scope>
    <source>
        <strain evidence="2">CG2_30_35_20</strain>
    </source>
</reference>
<dbReference type="EMBL" id="MNZO01000003">
    <property type="protein sequence ID" value="OIP87896.1"/>
    <property type="molecule type" value="Genomic_DNA"/>
</dbReference>
<accession>A0A1J5I9H1</accession>
<dbReference type="PANTHER" id="PTHR46889:SF7">
    <property type="entry name" value="TRANSPOSASE FOR INSERTION SEQUENCE ELEMENT IS904"/>
    <property type="match status" value="1"/>
</dbReference>
<organism evidence="2 3">
    <name type="scientific">Candidatus Shapirobacteria bacterium CG2_30_35_20</name>
    <dbReference type="NCBI Taxonomy" id="1805376"/>
    <lineage>
        <taxon>Bacteria</taxon>
        <taxon>Candidatus Shapironibacteriota</taxon>
    </lineage>
</organism>
<feature type="domain" description="Integrase catalytic" evidence="1">
    <location>
        <begin position="110"/>
        <end position="270"/>
    </location>
</feature>
<dbReference type="Gene3D" id="3.30.420.10">
    <property type="entry name" value="Ribonuclease H-like superfamily/Ribonuclease H"/>
    <property type="match status" value="1"/>
</dbReference>
<dbReference type="Proteomes" id="UP000182344">
    <property type="component" value="Unassembled WGS sequence"/>
</dbReference>
<dbReference type="PROSITE" id="PS50994">
    <property type="entry name" value="INTEGRASE"/>
    <property type="match status" value="1"/>
</dbReference>
<dbReference type="InterPro" id="IPR012337">
    <property type="entry name" value="RNaseH-like_sf"/>
</dbReference>
<dbReference type="STRING" id="1805376.AUK05_00130"/>
<protein>
    <submittedName>
        <fullName evidence="2">Transposase</fullName>
    </submittedName>
</protein>
<dbReference type="SUPFAM" id="SSF53098">
    <property type="entry name" value="Ribonuclease H-like"/>
    <property type="match status" value="1"/>
</dbReference>
<gene>
    <name evidence="2" type="ORF">AUK05_00130</name>
</gene>
<dbReference type="GO" id="GO:0015074">
    <property type="term" value="P:DNA integration"/>
    <property type="evidence" value="ECO:0007669"/>
    <property type="project" value="InterPro"/>
</dbReference>
<dbReference type="InterPro" id="IPR025948">
    <property type="entry name" value="HTH-like_dom"/>
</dbReference>
<dbReference type="AlphaFoldDB" id="A0A1J5I9H1"/>
<dbReference type="GO" id="GO:0003676">
    <property type="term" value="F:nucleic acid binding"/>
    <property type="evidence" value="ECO:0007669"/>
    <property type="project" value="InterPro"/>
</dbReference>
<evidence type="ECO:0000313" key="2">
    <source>
        <dbReference type="EMBL" id="OIP87896.1"/>
    </source>
</evidence>
<evidence type="ECO:0000313" key="3">
    <source>
        <dbReference type="Proteomes" id="UP000182344"/>
    </source>
</evidence>
<comment type="caution">
    <text evidence="2">The sequence shown here is derived from an EMBL/GenBank/DDBJ whole genome shotgun (WGS) entry which is preliminary data.</text>
</comment>
<dbReference type="InterPro" id="IPR048020">
    <property type="entry name" value="Transpos_IS3"/>
</dbReference>
<dbReference type="Pfam" id="PF00665">
    <property type="entry name" value="rve"/>
    <property type="match status" value="1"/>
</dbReference>
<dbReference type="NCBIfam" id="NF033516">
    <property type="entry name" value="transpos_IS3"/>
    <property type="match status" value="1"/>
</dbReference>
<evidence type="ECO:0000259" key="1">
    <source>
        <dbReference type="PROSITE" id="PS50994"/>
    </source>
</evidence>
<dbReference type="InterPro" id="IPR036397">
    <property type="entry name" value="RNaseH_sf"/>
</dbReference>
<dbReference type="InterPro" id="IPR001584">
    <property type="entry name" value="Integrase_cat-core"/>
</dbReference>
<proteinExistence type="predicted"/>
<sequence>MEPNNRQLSIVSQCALLQLNRSVFYYERKPEVSPKDIILMGKMDKIYTDYPYYGSPRITHELQRNGENVNHKRVARLMNIMGIEAIYPKPNLSQNDKSHPIYPYLLKNLDITKPNQVWGTDITYIRVKNDWLYLVAILDWYSRYIVSWELSDTMEAGFCVHNLQNALDQALPDIHNSDQGSQFTSDEYLGVLHTQPTVQISMDSRGRCMDNIFTERLWRSVKYEEVYIKDYQSPKEARLSLAKYLKIYNEKRLHQSLNYNTPAEIYFGKKTLKI</sequence>